<evidence type="ECO:0000256" key="3">
    <source>
        <dbReference type="ARBA" id="ARBA00022519"/>
    </source>
</evidence>
<dbReference type="RefSeq" id="WP_071601133.1">
    <property type="nucleotide sequence ID" value="NZ_JABWGS010000005.1"/>
</dbReference>
<evidence type="ECO:0000256" key="8">
    <source>
        <dbReference type="RuleBase" id="RU221113"/>
    </source>
</evidence>
<comment type="similarity">
    <text evidence="8">Belongs to the hok/gef family.</text>
</comment>
<evidence type="ECO:0000256" key="1">
    <source>
        <dbReference type="ARBA" id="ARBA00004377"/>
    </source>
</evidence>
<organism evidence="10 11">
    <name type="scientific">Cronobacter muytjensii</name>
    <dbReference type="NCBI Taxonomy" id="413501"/>
    <lineage>
        <taxon>Bacteria</taxon>
        <taxon>Pseudomonadati</taxon>
        <taxon>Pseudomonadota</taxon>
        <taxon>Gammaproteobacteria</taxon>
        <taxon>Enterobacterales</taxon>
        <taxon>Enterobacteriaceae</taxon>
        <taxon>Cronobacter</taxon>
    </lineage>
</organism>
<name>A0A2T7AKG8_9ENTR</name>
<keyword evidence="5 8" id="KW-0812">Transmembrane</keyword>
<reference evidence="10 11" key="1">
    <citation type="submission" date="2016-12" db="EMBL/GenBank/DDBJ databases">
        <title>Analysis of the Molecular Diversity Among Cronobacter Species Isolated from Filth Flies Using a Pan Genomic DNA Microarray.</title>
        <authorList>
            <person name="Pava-Ripoll M."/>
            <person name="Tall B."/>
            <person name="Farber J."/>
            <person name="Fanning S."/>
            <person name="Lehner A."/>
            <person name="Stephan R."/>
            <person name="Pagotto F."/>
            <person name="Iverson C."/>
            <person name="Ziobro G."/>
            <person name="Miller A."/>
            <person name="Pearson R."/>
            <person name="Yan Q."/>
            <person name="Kim M."/>
            <person name="Jeong S."/>
            <person name="Park J."/>
            <person name="Jun S."/>
            <person name="Choi H."/>
            <person name="Chung T."/>
            <person name="Yoo Y."/>
            <person name="Park E."/>
            <person name="Hwang S."/>
            <person name="Lee B."/>
            <person name="Sathyamoorthy V."/>
            <person name="Carter L."/>
            <person name="Mammel M."/>
            <person name="Jackson S."/>
            <person name="Kothary M."/>
            <person name="Patel I."/>
            <person name="Grim C."/>
            <person name="Gopinath G."/>
            <person name="Gangiredla J."/>
            <person name="Chase H."/>
        </authorList>
    </citation>
    <scope>NUCLEOTIDE SEQUENCE [LARGE SCALE GENOMIC DNA]</scope>
    <source>
        <strain evidence="10 11">MOD1-Md1s</strain>
    </source>
</reference>
<keyword evidence="12" id="KW-1185">Reference proteome</keyword>
<keyword evidence="6 8" id="KW-1133">Transmembrane helix</keyword>
<dbReference type="Pfam" id="PF01848">
    <property type="entry name" value="HOK_GEF"/>
    <property type="match status" value="1"/>
</dbReference>
<dbReference type="OrthoDB" id="5880683at2"/>
<comment type="subcellular location">
    <subcellularLocation>
        <location evidence="1 8">Cell inner membrane</location>
        <topology evidence="1 8">Single-pass membrane protein</topology>
    </subcellularLocation>
</comment>
<dbReference type="Proteomes" id="UP000244378">
    <property type="component" value="Unassembled WGS sequence"/>
</dbReference>
<evidence type="ECO:0000313" key="9">
    <source>
        <dbReference type="EMBL" id="KAB0872697.1"/>
    </source>
</evidence>
<dbReference type="EMBL" id="MSAE01000049">
    <property type="protein sequence ID" value="PUX08999.1"/>
    <property type="molecule type" value="Genomic_DNA"/>
</dbReference>
<evidence type="ECO:0000313" key="11">
    <source>
        <dbReference type="Proteomes" id="UP000244378"/>
    </source>
</evidence>
<dbReference type="GO" id="GO:0005886">
    <property type="term" value="C:plasma membrane"/>
    <property type="evidence" value="ECO:0007669"/>
    <property type="project" value="UniProtKB-SubCell"/>
</dbReference>
<proteinExistence type="inferred from homology"/>
<evidence type="ECO:0000256" key="2">
    <source>
        <dbReference type="ARBA" id="ARBA00022475"/>
    </source>
</evidence>
<dbReference type="InterPro" id="IPR000021">
    <property type="entry name" value="Hok/gef_toxin"/>
</dbReference>
<accession>A0A2T7AKG8</accession>
<reference evidence="9 12" key="2">
    <citation type="submission" date="2019-08" db="EMBL/GenBank/DDBJ databases">
        <title>Prevalence, distribution, and phylogeny of type two toxin-antitoxin genes possessed by Cronobacter species where C. sakazakii homologs follow sequence type lineages.</title>
        <authorList>
            <person name="Finkelstein S."/>
            <person name="Negrete F."/>
            <person name="Jang H."/>
            <person name="Gopinath G.R."/>
            <person name="Tall B.D."/>
        </authorList>
    </citation>
    <scope>NUCLEOTIDE SEQUENCE [LARGE SCALE GENOMIC DNA]</scope>
    <source>
        <strain evidence="9 12">MOD1_GK1257</strain>
    </source>
</reference>
<keyword evidence="7 8" id="KW-0472">Membrane</keyword>
<comment type="caution">
    <text evidence="10">The sequence shown here is derived from an EMBL/GenBank/DDBJ whole genome shotgun (WGS) entry which is preliminary data.</text>
</comment>
<dbReference type="PROSITE" id="PS00556">
    <property type="entry name" value="HOK_GEF"/>
    <property type="match status" value="1"/>
</dbReference>
<evidence type="ECO:0000256" key="7">
    <source>
        <dbReference type="ARBA" id="ARBA00023136"/>
    </source>
</evidence>
<feature type="transmembrane region" description="Helical" evidence="8">
    <location>
        <begin position="6"/>
        <end position="26"/>
    </location>
</feature>
<dbReference type="AlphaFoldDB" id="A0A2T7AKG8"/>
<keyword evidence="2" id="KW-1003">Cell membrane</keyword>
<sequence>MPVKSRYAFLSILALCITVLCFALIMRDRLCEFTIKEGSREIRAILAYEPGK</sequence>
<dbReference type="PRINTS" id="PR00281">
    <property type="entry name" value="HOKGEFTOXIC"/>
</dbReference>
<keyword evidence="3" id="KW-0997">Cell inner membrane</keyword>
<evidence type="ECO:0000256" key="4">
    <source>
        <dbReference type="ARBA" id="ARBA00022649"/>
    </source>
</evidence>
<dbReference type="InterPro" id="IPR018084">
    <property type="entry name" value="Hok/gef_toxin_CS"/>
</dbReference>
<evidence type="ECO:0000256" key="6">
    <source>
        <dbReference type="ARBA" id="ARBA00022989"/>
    </source>
</evidence>
<dbReference type="Proteomes" id="UP000469927">
    <property type="component" value="Unassembled WGS sequence"/>
</dbReference>
<evidence type="ECO:0000256" key="5">
    <source>
        <dbReference type="ARBA" id="ARBA00022692"/>
    </source>
</evidence>
<dbReference type="EMBL" id="WAGD01000079">
    <property type="protein sequence ID" value="KAB0872697.1"/>
    <property type="molecule type" value="Genomic_DNA"/>
</dbReference>
<keyword evidence="4" id="KW-1277">Toxin-antitoxin system</keyword>
<evidence type="ECO:0000313" key="10">
    <source>
        <dbReference type="EMBL" id="PUX08999.1"/>
    </source>
</evidence>
<protein>
    <submittedName>
        <fullName evidence="9 10">type I Toxin-antitoxin system Hok family toxin</fullName>
    </submittedName>
</protein>
<gene>
    <name evidence="10" type="ORF">AUN14_19250</name>
    <name evidence="9" type="ORF">FZI19_19985</name>
</gene>
<evidence type="ECO:0000313" key="12">
    <source>
        <dbReference type="Proteomes" id="UP000469927"/>
    </source>
</evidence>